<sequence length="53" mass="5625">MSQDDDQRVSLADLARIVDSPMIRVMGGERVDGGTHAALGAVVAYLEELDLPA</sequence>
<organism evidence="1 4">
    <name type="scientific">Mycolicibacterium rufum</name>
    <dbReference type="NCBI Taxonomy" id="318424"/>
    <lineage>
        <taxon>Bacteria</taxon>
        <taxon>Bacillati</taxon>
        <taxon>Actinomycetota</taxon>
        <taxon>Actinomycetes</taxon>
        <taxon>Mycobacteriales</taxon>
        <taxon>Mycobacteriaceae</taxon>
        <taxon>Mycolicibacterium</taxon>
    </lineage>
</organism>
<name>A0A9X2YBB2_9MYCO</name>
<evidence type="ECO:0000313" key="3">
    <source>
        <dbReference type="Proteomes" id="UP001055159"/>
    </source>
</evidence>
<reference evidence="1" key="2">
    <citation type="journal article" date="2022" name="BMC Genomics">
        <title>Comparative genome analysis of mycobacteria focusing on tRNA and non-coding RNA.</title>
        <authorList>
            <person name="Behra P.R.K."/>
            <person name="Pettersson B.M.F."/>
            <person name="Ramesh M."/>
            <person name="Das S."/>
            <person name="Dasgupta S."/>
            <person name="Kirsebom L.A."/>
        </authorList>
    </citation>
    <scope>NUCLEOTIDE SEQUENCE</scope>
    <source>
        <strain evidence="1">DSM 45406</strain>
    </source>
</reference>
<keyword evidence="3" id="KW-1185">Reference proteome</keyword>
<reference evidence="1" key="1">
    <citation type="submission" date="2020-07" db="EMBL/GenBank/DDBJ databases">
        <authorList>
            <person name="Pettersson B.M.F."/>
            <person name="Behra P.R.K."/>
            <person name="Ramesh M."/>
            <person name="Das S."/>
            <person name="Dasgupta S."/>
            <person name="Kirsebom L.A."/>
        </authorList>
    </citation>
    <scope>NUCLEOTIDE SEQUENCE</scope>
    <source>
        <strain evidence="1">DSM 45406</strain>
    </source>
</reference>
<dbReference type="Proteomes" id="UP001055159">
    <property type="component" value="Chromosome"/>
</dbReference>
<proteinExistence type="predicted"/>
<evidence type="ECO:0000313" key="2">
    <source>
        <dbReference type="EMBL" id="ULP35631.1"/>
    </source>
</evidence>
<reference evidence="2" key="3">
    <citation type="submission" date="2022-08" db="EMBL/GenBank/DDBJ databases">
        <title>Whole genome sequencing of non-tuberculosis mycobacteria type-strains.</title>
        <authorList>
            <person name="Igarashi Y."/>
            <person name="Osugi A."/>
            <person name="Mitarai S."/>
        </authorList>
    </citation>
    <scope>NUCLEOTIDE SEQUENCE</scope>
    <source>
        <strain evidence="2">JCM 16372</strain>
    </source>
</reference>
<protein>
    <submittedName>
        <fullName evidence="1">Uncharacterized protein</fullName>
    </submittedName>
</protein>
<dbReference type="EMBL" id="CP092427">
    <property type="protein sequence ID" value="ULP35631.1"/>
    <property type="molecule type" value="Genomic_DNA"/>
</dbReference>
<gene>
    <name evidence="1" type="ORF">H7H73_06625</name>
    <name evidence="2" type="ORF">MJO55_20580</name>
</gene>
<evidence type="ECO:0000313" key="4">
    <source>
        <dbReference type="Proteomes" id="UP001140272"/>
    </source>
</evidence>
<evidence type="ECO:0000313" key="1">
    <source>
        <dbReference type="EMBL" id="MCV7070215.1"/>
    </source>
</evidence>
<dbReference type="RefSeq" id="WP_239735372.1">
    <property type="nucleotide sequence ID" value="NZ_CP092427.2"/>
</dbReference>
<dbReference type="Proteomes" id="UP001140272">
    <property type="component" value="Unassembled WGS sequence"/>
</dbReference>
<accession>A0A9X2YBB2</accession>
<dbReference type="EMBL" id="JACKRN010000228">
    <property type="protein sequence ID" value="MCV7070215.1"/>
    <property type="molecule type" value="Genomic_DNA"/>
</dbReference>
<dbReference type="AlphaFoldDB" id="A0A9X2YBB2"/>